<evidence type="ECO:0000313" key="3">
    <source>
        <dbReference type="EMBL" id="RZC26250.1"/>
    </source>
</evidence>
<feature type="region of interest" description="Disordered" evidence="1">
    <location>
        <begin position="635"/>
        <end position="657"/>
    </location>
</feature>
<feature type="region of interest" description="Disordered" evidence="1">
    <location>
        <begin position="670"/>
        <end position="714"/>
    </location>
</feature>
<feature type="compositionally biased region" description="Basic and acidic residues" evidence="1">
    <location>
        <begin position="635"/>
        <end position="649"/>
    </location>
</feature>
<feature type="compositionally biased region" description="Low complexity" evidence="1">
    <location>
        <begin position="576"/>
        <end position="590"/>
    </location>
</feature>
<feature type="compositionally biased region" description="Basic and acidic residues" evidence="1">
    <location>
        <begin position="394"/>
        <end position="409"/>
    </location>
</feature>
<feature type="region of interest" description="Disordered" evidence="1">
    <location>
        <begin position="499"/>
        <end position="522"/>
    </location>
</feature>
<accession>A0A445LSE1</accession>
<feature type="region of interest" description="Disordered" evidence="1">
    <location>
        <begin position="836"/>
        <end position="1034"/>
    </location>
</feature>
<feature type="region of interest" description="Disordered" evidence="1">
    <location>
        <begin position="561"/>
        <end position="598"/>
    </location>
</feature>
<sequence>MEPTLMETKKGLKARDILLRLLRVLHVSFEISYTSMQRHPFVSGALLVFFILYIFLSFIYNLLVFLSPFFVCTAIFVRIFWSSEQNLIKSVNNEEKSNEPKILPELLRNERRGLLYKCPSHNATSRRRNFTGKKLDVYGGLEIKAKDLSSVFCNEFTKNNKENGRTKFYKEEIGSLEAPIKKVLFAEPSMLDLEAHGASFDGLKKNTEIKEDEKKAQEGGNKGELTEDEQKNKMVLGTCELERHKRLESLIARRRAMKQLKLQIEKGLIDMKSVTPSQIAPLFVSRLNPFDSPREFDGIKMPGSAPTALRSPFDIPYDPFEEKPVLTGDNFDQELKGLLIEPRQEDLEARGHRLAHPRVRRLQGRGNHDKLEQLLLSKEASERELQTSIPSSEVEEKTHEENGKCKNDKMAGNTGKEVDNAQATKSMSYHARVPKPQEEDLNLPISRNSATKINDSLYESLSPNKETMSFTGCRISHTPSRSLASAIHVEVSEVGSPTLTVDENHENTTDGESMIYDGDIDKDVTSGSEDMWGASLHLREVRRVSEQDISELNSWRDISSPLSMQNIDEENAADVSSMSSRSDMPDDTPTYAMNSEHNNNNIFGNMKDFGAPQNSHSSVVSARWKRLMRLMDTRDSHLPHDRHSKKPGEWFDLTENSSKEQVINDWKNSAASEQDNTHNPRGNEEPGASDSVMQPEVTDEVSINSSSSSSPRPVLSITQKTIADQVPSSAFNQETHQDVLQSNMQDVSQETLNGEGPPDSIPQNIPPSMDDPNVESHYSDLSHPQEQTCPLENSIQESNMSSKMNDAEIFNKEDENKFKNDEYIGYKLAPLIIPDASKEPRRQAEMMASVDISEESRERFDGNVPLISLILESSLESPGEEEDEENSQASVRQEATTDTSSDEDFERNRSDLNENEAIVSSCLSIEDSDKLRETDKPKHSSEEVNYLHSESKQVVEDHMEKENLDKGGASEDSPLPITTQATNSEDKEGECDKINKNEATDQELNENETMAMSEPAGETDQIAHMKYPEERTPT</sequence>
<proteinExistence type="predicted"/>
<evidence type="ECO:0000313" key="4">
    <source>
        <dbReference type="Proteomes" id="UP000289340"/>
    </source>
</evidence>
<keyword evidence="2" id="KW-0812">Transmembrane</keyword>
<dbReference type="PANTHER" id="PTHR33870:SF25">
    <property type="entry name" value="PROTEIN, PUTATIVE-RELATED"/>
    <property type="match status" value="1"/>
</dbReference>
<feature type="compositionally biased region" description="Polar residues" evidence="1">
    <location>
        <begin position="887"/>
        <end position="899"/>
    </location>
</feature>
<feature type="region of interest" description="Disordered" evidence="1">
    <location>
        <begin position="377"/>
        <end position="415"/>
    </location>
</feature>
<keyword evidence="4" id="KW-1185">Reference proteome</keyword>
<keyword evidence="2" id="KW-0472">Membrane</keyword>
<comment type="caution">
    <text evidence="3">The sequence shown here is derived from an EMBL/GenBank/DDBJ whole genome shotgun (WGS) entry which is preliminary data.</text>
</comment>
<feature type="compositionally biased region" description="Basic and acidic residues" evidence="1">
    <location>
        <begin position="1021"/>
        <end position="1034"/>
    </location>
</feature>
<reference evidence="3 4" key="1">
    <citation type="submission" date="2018-09" db="EMBL/GenBank/DDBJ databases">
        <title>A high-quality reference genome of wild soybean provides a powerful tool to mine soybean genomes.</title>
        <authorList>
            <person name="Xie M."/>
            <person name="Chung C.Y.L."/>
            <person name="Li M.-W."/>
            <person name="Wong F.-L."/>
            <person name="Chan T.-F."/>
            <person name="Lam H.-M."/>
        </authorList>
    </citation>
    <scope>NUCLEOTIDE SEQUENCE [LARGE SCALE GENOMIC DNA]</scope>
    <source>
        <strain evidence="4">cv. W05</strain>
        <tissue evidence="3">Hypocotyl of etiolated seedlings</tissue>
    </source>
</reference>
<evidence type="ECO:0000256" key="2">
    <source>
        <dbReference type="SAM" id="Phobius"/>
    </source>
</evidence>
<feature type="region of interest" description="Disordered" evidence="1">
    <location>
        <begin position="204"/>
        <end position="229"/>
    </location>
</feature>
<dbReference type="AlphaFoldDB" id="A0A445LSE1"/>
<gene>
    <name evidence="3" type="ORF">D0Y65_004763</name>
</gene>
<dbReference type="EMBL" id="QZWG01000002">
    <property type="protein sequence ID" value="RZC26250.1"/>
    <property type="molecule type" value="Genomic_DNA"/>
</dbReference>
<dbReference type="Gramene" id="XM_028334763.1">
    <property type="protein sequence ID" value="XP_028190564.1"/>
    <property type="gene ID" value="LOC114376587"/>
</dbReference>
<name>A0A445LSE1_GLYSO</name>
<dbReference type="PANTHER" id="PTHR33870">
    <property type="entry name" value="CARDIOMYOPATHY-ASSOCIATED PROTEIN"/>
    <property type="match status" value="1"/>
</dbReference>
<keyword evidence="2" id="KW-1133">Transmembrane helix</keyword>
<dbReference type="Proteomes" id="UP000289340">
    <property type="component" value="Chromosome 2"/>
</dbReference>
<feature type="compositionally biased region" description="Basic and acidic residues" evidence="1">
    <location>
        <begin position="949"/>
        <end position="969"/>
    </location>
</feature>
<organism evidence="3 4">
    <name type="scientific">Glycine soja</name>
    <name type="common">Wild soybean</name>
    <dbReference type="NCBI Taxonomy" id="3848"/>
    <lineage>
        <taxon>Eukaryota</taxon>
        <taxon>Viridiplantae</taxon>
        <taxon>Streptophyta</taxon>
        <taxon>Embryophyta</taxon>
        <taxon>Tracheophyta</taxon>
        <taxon>Spermatophyta</taxon>
        <taxon>Magnoliopsida</taxon>
        <taxon>eudicotyledons</taxon>
        <taxon>Gunneridae</taxon>
        <taxon>Pentapetalae</taxon>
        <taxon>rosids</taxon>
        <taxon>fabids</taxon>
        <taxon>Fabales</taxon>
        <taxon>Fabaceae</taxon>
        <taxon>Papilionoideae</taxon>
        <taxon>50 kb inversion clade</taxon>
        <taxon>NPAAA clade</taxon>
        <taxon>indigoferoid/millettioid clade</taxon>
        <taxon>Phaseoleae</taxon>
        <taxon>Glycine</taxon>
        <taxon>Glycine subgen. Soja</taxon>
    </lineage>
</organism>
<feature type="compositionally biased region" description="Basic and acidic residues" evidence="1">
    <location>
        <begin position="927"/>
        <end position="942"/>
    </location>
</feature>
<evidence type="ECO:0000256" key="1">
    <source>
        <dbReference type="SAM" id="MobiDB-lite"/>
    </source>
</evidence>
<feature type="compositionally biased region" description="Basic and acidic residues" evidence="1">
    <location>
        <begin position="204"/>
        <end position="217"/>
    </location>
</feature>
<protein>
    <submittedName>
        <fullName evidence="3">Uncharacterized protein</fullName>
    </submittedName>
</protein>
<feature type="region of interest" description="Disordered" evidence="1">
    <location>
        <begin position="749"/>
        <end position="786"/>
    </location>
</feature>
<feature type="transmembrane region" description="Helical" evidence="2">
    <location>
        <begin position="39"/>
        <end position="56"/>
    </location>
</feature>
<feature type="compositionally biased region" description="Basic and acidic residues" evidence="1">
    <location>
        <begin position="984"/>
        <end position="999"/>
    </location>
</feature>
<feature type="compositionally biased region" description="Basic and acidic residues" evidence="1">
    <location>
        <begin position="675"/>
        <end position="684"/>
    </location>
</feature>
<feature type="compositionally biased region" description="Low complexity" evidence="1">
    <location>
        <begin position="865"/>
        <end position="877"/>
    </location>
</feature>